<proteinExistence type="predicted"/>
<feature type="region of interest" description="Disordered" evidence="1">
    <location>
        <begin position="1"/>
        <end position="56"/>
    </location>
</feature>
<dbReference type="Proteomes" id="UP000069850">
    <property type="component" value="Chromosome 1"/>
</dbReference>
<dbReference type="KEGG" id="mema:MMAB1_2480"/>
<reference evidence="2 3" key="1">
    <citation type="submission" date="2016-01" db="EMBL/GenBank/DDBJ databases">
        <authorList>
            <person name="Manzoor S."/>
        </authorList>
    </citation>
    <scope>NUCLEOTIDE SEQUENCE [LARGE SCALE GENOMIC DNA]</scope>
    <source>
        <strain evidence="2">Methanoculleus sp MAB1</strain>
    </source>
</reference>
<dbReference type="AlphaFoldDB" id="A0A0X3BNU1"/>
<evidence type="ECO:0000256" key="1">
    <source>
        <dbReference type="SAM" id="MobiDB-lite"/>
    </source>
</evidence>
<evidence type="ECO:0000313" key="3">
    <source>
        <dbReference type="Proteomes" id="UP000069850"/>
    </source>
</evidence>
<name>A0A0X3BNU1_9EURY</name>
<sequence>MGLAPTPPAHSELLLRPRKAGETPTSPGAGDSIRAQHGSVPGPAKRVVPGIGQAPM</sequence>
<protein>
    <submittedName>
        <fullName evidence="2">Uncharacterized protein</fullName>
    </submittedName>
</protein>
<evidence type="ECO:0000313" key="2">
    <source>
        <dbReference type="EMBL" id="CVK33693.1"/>
    </source>
</evidence>
<organism evidence="2 3">
    <name type="scientific">Methanoculleus bourgensis</name>
    <dbReference type="NCBI Taxonomy" id="83986"/>
    <lineage>
        <taxon>Archaea</taxon>
        <taxon>Methanobacteriati</taxon>
        <taxon>Methanobacteriota</taxon>
        <taxon>Stenosarchaea group</taxon>
        <taxon>Methanomicrobia</taxon>
        <taxon>Methanomicrobiales</taxon>
        <taxon>Methanomicrobiaceae</taxon>
        <taxon>Methanoculleus</taxon>
    </lineage>
</organism>
<dbReference type="EMBL" id="LT158599">
    <property type="protein sequence ID" value="CVK33693.1"/>
    <property type="molecule type" value="Genomic_DNA"/>
</dbReference>
<gene>
    <name evidence="2" type="ORF">MMAB1_2480</name>
</gene>
<accession>A0A0X3BNU1</accession>